<dbReference type="EMBL" id="CP003659">
    <property type="protein sequence ID" value="AFZ55638.1"/>
    <property type="molecule type" value="Genomic_DNA"/>
</dbReference>
<reference evidence="2" key="1">
    <citation type="journal article" date="2013" name="Proc. Natl. Acad. Sci. U.S.A.">
        <title>Improving the coverage of the cyanobacterial phylum using diversity-driven genome sequencing.</title>
        <authorList>
            <person name="Shih P.M."/>
            <person name="Wu D."/>
            <person name="Latifi A."/>
            <person name="Axen S.D."/>
            <person name="Fewer D.P."/>
            <person name="Talla E."/>
            <person name="Calteau A."/>
            <person name="Cai F."/>
            <person name="Tandeau de Marsac N."/>
            <person name="Rippka R."/>
            <person name="Herdman M."/>
            <person name="Sivonen K."/>
            <person name="Coursin T."/>
            <person name="Laurent T."/>
            <person name="Goodwin L."/>
            <person name="Nolan M."/>
            <person name="Davenport K.W."/>
            <person name="Han C.S."/>
            <person name="Rubin E.M."/>
            <person name="Eisen J.A."/>
            <person name="Woyke T."/>
            <person name="Gugger M."/>
            <person name="Kerfeld C.A."/>
        </authorList>
    </citation>
    <scope>NUCLEOTIDE SEQUENCE [LARGE SCALE GENOMIC DNA]</scope>
    <source>
        <strain evidence="2">ATCC 27899 / PCC 7122</strain>
    </source>
</reference>
<sequence length="36" mass="4297">MMWGDEEDEGDNGFERRKKIKYQKFLSPVTCHLPPN</sequence>
<evidence type="ECO:0000313" key="2">
    <source>
        <dbReference type="Proteomes" id="UP000010474"/>
    </source>
</evidence>
<evidence type="ECO:0000313" key="1">
    <source>
        <dbReference type="EMBL" id="AFZ55638.1"/>
    </source>
</evidence>
<keyword evidence="2" id="KW-1185">Reference proteome</keyword>
<gene>
    <name evidence="1" type="ordered locus">Anacy_0023</name>
</gene>
<accession>K9Z8W3</accession>
<name>K9Z8W3_ANACC</name>
<dbReference type="PATRIC" id="fig|272123.3.peg.23"/>
<dbReference type="KEGG" id="acy:Anacy_0023"/>
<dbReference type="Proteomes" id="UP000010474">
    <property type="component" value="Chromosome"/>
</dbReference>
<dbReference type="HOGENOM" id="CLU_3354169_0_0_3"/>
<dbReference type="AlphaFoldDB" id="K9Z8W3"/>
<protein>
    <submittedName>
        <fullName evidence="1">Uncharacterized protein</fullName>
    </submittedName>
</protein>
<proteinExistence type="predicted"/>
<organism evidence="1 2">
    <name type="scientific">Anabaena cylindrica (strain ATCC 27899 / PCC 7122)</name>
    <dbReference type="NCBI Taxonomy" id="272123"/>
    <lineage>
        <taxon>Bacteria</taxon>
        <taxon>Bacillati</taxon>
        <taxon>Cyanobacteriota</taxon>
        <taxon>Cyanophyceae</taxon>
        <taxon>Nostocales</taxon>
        <taxon>Nostocaceae</taxon>
        <taxon>Anabaena</taxon>
    </lineage>
</organism>